<proteinExistence type="predicted"/>
<protein>
    <submittedName>
        <fullName evidence="3">DUF3138 family protein</fullName>
    </submittedName>
</protein>
<dbReference type="OrthoDB" id="8595088at2"/>
<name>A0A3S2UMB0_9BURK</name>
<dbReference type="AlphaFoldDB" id="A0A3S2UMB0"/>
<keyword evidence="2" id="KW-0732">Signal</keyword>
<dbReference type="RefSeq" id="WP_128200656.1">
    <property type="nucleotide sequence ID" value="NZ_SACT01000009.1"/>
</dbReference>
<reference evidence="3 4" key="1">
    <citation type="submission" date="2019-01" db="EMBL/GenBank/DDBJ databases">
        <authorList>
            <person name="Chen W.-M."/>
        </authorList>
    </citation>
    <scope>NUCLEOTIDE SEQUENCE [LARGE SCALE GENOMIC DNA]</scope>
    <source>
        <strain evidence="3 4">ICH-3</strain>
    </source>
</reference>
<dbReference type="EMBL" id="SACT01000009">
    <property type="protein sequence ID" value="RVT48993.1"/>
    <property type="molecule type" value="Genomic_DNA"/>
</dbReference>
<evidence type="ECO:0000313" key="4">
    <source>
        <dbReference type="Proteomes" id="UP000288178"/>
    </source>
</evidence>
<keyword evidence="4" id="KW-1185">Reference proteome</keyword>
<evidence type="ECO:0000256" key="1">
    <source>
        <dbReference type="SAM" id="Coils"/>
    </source>
</evidence>
<dbReference type="Proteomes" id="UP000288178">
    <property type="component" value="Unassembled WGS sequence"/>
</dbReference>
<dbReference type="SUPFAM" id="SSF56935">
    <property type="entry name" value="Porins"/>
    <property type="match status" value="1"/>
</dbReference>
<feature type="signal peptide" evidence="2">
    <location>
        <begin position="1"/>
        <end position="21"/>
    </location>
</feature>
<accession>A0A3S2UMB0</accession>
<sequence length="458" mass="50371">MNTVRPTLMALALAAAFPALAQTSNDQILQELRALRERVNQLEAQLKAAQEKPKEAQWGMTPEQVQEFNRIAIKTESLQDSFTDQGFKGLVINGMMDPTFIWTNTRGGSFAFLNAFGGSGSDFSYPDDGFGYDNSYFGQVRLDFQKETEDGTKWRLTLAPQKNASSGYNIGSIVHEASVSMELTDNQTRLWVGQIPDWSGYEYAWSDQQPLITHNLLFDFTLPSFYTGAAIDITRGKWWTRVFLGNMNASRYDRDNKAEVLAYRVDYSKGEFDGWGFAGVHGKSFGAGIHALEVDGYYIRGDWTLQGQLAWGRIEDGAANGDAEWTGLSGLAAYNFTPRLKGIVRADYVKNDKNGGGIFGSVPACADDDCNLLVADGRNGFGPEMVFDSGTGTWGADPSGKGNNRYALSLGLSYLYGLNTTFKVEYRLDGASGNAFIGAQGNYRKTNHLLGTSVVVTF</sequence>
<evidence type="ECO:0000313" key="3">
    <source>
        <dbReference type="EMBL" id="RVT48993.1"/>
    </source>
</evidence>
<gene>
    <name evidence="3" type="ORF">ENE75_21855</name>
</gene>
<organism evidence="3 4">
    <name type="scientific">Rubrivivax albus</name>
    <dbReference type="NCBI Taxonomy" id="2499835"/>
    <lineage>
        <taxon>Bacteria</taxon>
        <taxon>Pseudomonadati</taxon>
        <taxon>Pseudomonadota</taxon>
        <taxon>Betaproteobacteria</taxon>
        <taxon>Burkholderiales</taxon>
        <taxon>Sphaerotilaceae</taxon>
        <taxon>Rubrivivax</taxon>
    </lineage>
</organism>
<dbReference type="Pfam" id="PF07642">
    <property type="entry name" value="BBP2"/>
    <property type="match status" value="1"/>
</dbReference>
<keyword evidence="1" id="KW-0175">Coiled coil</keyword>
<dbReference type="InterPro" id="IPR011486">
    <property type="entry name" value="BBP2"/>
</dbReference>
<feature type="coiled-coil region" evidence="1">
    <location>
        <begin position="25"/>
        <end position="52"/>
    </location>
</feature>
<comment type="caution">
    <text evidence="3">The sequence shown here is derived from an EMBL/GenBank/DDBJ whole genome shotgun (WGS) entry which is preliminary data.</text>
</comment>
<feature type="chain" id="PRO_5018696230" evidence="2">
    <location>
        <begin position="22"/>
        <end position="458"/>
    </location>
</feature>
<evidence type="ECO:0000256" key="2">
    <source>
        <dbReference type="SAM" id="SignalP"/>
    </source>
</evidence>